<keyword evidence="1" id="KW-0732">Signal</keyword>
<evidence type="ECO:0000256" key="1">
    <source>
        <dbReference type="SAM" id="SignalP"/>
    </source>
</evidence>
<organism evidence="2 3">
    <name type="scientific">Candidatus Desantisbacteria bacterium CG_4_9_14_3_um_filter_40_11</name>
    <dbReference type="NCBI Taxonomy" id="1974546"/>
    <lineage>
        <taxon>Bacteria</taxon>
        <taxon>Candidatus Desantisiibacteriota</taxon>
    </lineage>
</organism>
<dbReference type="Proteomes" id="UP000231366">
    <property type="component" value="Unassembled WGS sequence"/>
</dbReference>
<evidence type="ECO:0000313" key="2">
    <source>
        <dbReference type="EMBL" id="PJB29051.1"/>
    </source>
</evidence>
<comment type="caution">
    <text evidence="2">The sequence shown here is derived from an EMBL/GenBank/DDBJ whole genome shotgun (WGS) entry which is preliminary data.</text>
</comment>
<sequence>MSTRVFFQFVFVMIVLGATSCGPVTPMAGTATPTLEPSPTATVTATPPTAGTLVVEILYTGQWHRETFDYQPDAANIRHVVLVMPMDSIIQLAGAGWAFSNLKFTPSPEPLAMREVAVEFIPILDFMYDAPGGVVSIDLSPGNYNVAAAFIAAALPPPGGDVILYPGVTGGGASNDFQVVEIAVGKTVYLSVELTDKNGWGYLMETAVR</sequence>
<evidence type="ECO:0008006" key="4">
    <source>
        <dbReference type="Google" id="ProtNLM"/>
    </source>
</evidence>
<name>A0A2M8AS83_9BACT</name>
<dbReference type="AlphaFoldDB" id="A0A2M8AS83"/>
<protein>
    <recommendedName>
        <fullName evidence="4">DUF4382 domain-containing protein</fullName>
    </recommendedName>
</protein>
<feature type="chain" id="PRO_5014669989" description="DUF4382 domain-containing protein" evidence="1">
    <location>
        <begin position="18"/>
        <end position="209"/>
    </location>
</feature>
<gene>
    <name evidence="2" type="ORF">CO110_07905</name>
</gene>
<proteinExistence type="predicted"/>
<dbReference type="PROSITE" id="PS51257">
    <property type="entry name" value="PROKAR_LIPOPROTEIN"/>
    <property type="match status" value="1"/>
</dbReference>
<accession>A0A2M8AS83</accession>
<feature type="signal peptide" evidence="1">
    <location>
        <begin position="1"/>
        <end position="17"/>
    </location>
</feature>
<dbReference type="EMBL" id="PFUI01000206">
    <property type="protein sequence ID" value="PJB29051.1"/>
    <property type="molecule type" value="Genomic_DNA"/>
</dbReference>
<evidence type="ECO:0000313" key="3">
    <source>
        <dbReference type="Proteomes" id="UP000231366"/>
    </source>
</evidence>
<reference evidence="3" key="1">
    <citation type="submission" date="2017-09" db="EMBL/GenBank/DDBJ databases">
        <title>Depth-based differentiation of microbial function through sediment-hosted aquifers and enrichment of novel symbionts in the deep terrestrial subsurface.</title>
        <authorList>
            <person name="Probst A.J."/>
            <person name="Ladd B."/>
            <person name="Jarett J.K."/>
            <person name="Geller-Mcgrath D.E."/>
            <person name="Sieber C.M.K."/>
            <person name="Emerson J.B."/>
            <person name="Anantharaman K."/>
            <person name="Thomas B.C."/>
            <person name="Malmstrom R."/>
            <person name="Stieglmeier M."/>
            <person name="Klingl A."/>
            <person name="Woyke T."/>
            <person name="Ryan C.M."/>
            <person name="Banfield J.F."/>
        </authorList>
    </citation>
    <scope>NUCLEOTIDE SEQUENCE [LARGE SCALE GENOMIC DNA]</scope>
</reference>